<protein>
    <submittedName>
        <fullName evidence="1">Diaminopropionate ammonia-lyase</fullName>
    </submittedName>
</protein>
<gene>
    <name evidence="1" type="ORF">SCF082_LOCUS688</name>
</gene>
<accession>A0ABP0H991</accession>
<sequence>MDYANAHVQRCQQPKCNECKFYRNAEKWKMRCHYIDGNGMRKTWLVQAPPTEPFGLGCRLCKSYAEHNPQDVVAVDSAYINVTKGQPSRPGGKVPILQLEDLLRHAGSSRKSKARSKFHERAVQFHLGGPVSAAVSSETTGKDALVQPLSWKQLLISMQVCHSPVGSQGSEYERRCKDAHRTSPLLCPLSRTSRSCHYQIQESLAEVLFARDRAQLLGKNGVLSMSLAQDARGKFELLRCKVVCGDWSTYSFLLDVADTGGKKKSLEKADQLAQCLQNFAKDNDRVLQVIKDTLISFVADGERCEPLSARMCKEQNHMPELKAVLRCSVHSSIKSLEKALSTDSRVDELIQSWILAYSTSKTAKGGFVRATRNSPKLQGQLLEDDVRDLRVQYAPVEVPLHDILLNSAGQFCLTCNKKVCIHAAGTLAVDLFAGSLRAGSSSDCPSSRQLKSLLTALNPRMIYIEVPGMTAQCACKQILEELKYNPWTESTDGFIVAGFNFAAAKFQQLYQTSGKSPLDALVSSKPALPLEWSMSEKFVRKGNSEFPLDEKELSADTPNVIKKFLKKHVKKDHVFVANVLAAGLQQWEAQDGKSKSFVACDFRKSRKKQMVVGSWPDNVDAVILPGKKKVVIRKLVWPELLMLHGWPMDVLVWNQDRFPAVPAGATVMNAVKCLVSCS</sequence>
<proteinExistence type="predicted"/>
<dbReference type="Proteomes" id="UP001642464">
    <property type="component" value="Unassembled WGS sequence"/>
</dbReference>
<organism evidence="1 2">
    <name type="scientific">Durusdinium trenchii</name>
    <dbReference type="NCBI Taxonomy" id="1381693"/>
    <lineage>
        <taxon>Eukaryota</taxon>
        <taxon>Sar</taxon>
        <taxon>Alveolata</taxon>
        <taxon>Dinophyceae</taxon>
        <taxon>Suessiales</taxon>
        <taxon>Symbiodiniaceae</taxon>
        <taxon>Durusdinium</taxon>
    </lineage>
</organism>
<keyword evidence="2" id="KW-1185">Reference proteome</keyword>
<comment type="caution">
    <text evidence="1">The sequence shown here is derived from an EMBL/GenBank/DDBJ whole genome shotgun (WGS) entry which is preliminary data.</text>
</comment>
<reference evidence="1 2" key="1">
    <citation type="submission" date="2024-02" db="EMBL/GenBank/DDBJ databases">
        <authorList>
            <person name="Chen Y."/>
            <person name="Shah S."/>
            <person name="Dougan E. K."/>
            <person name="Thang M."/>
            <person name="Chan C."/>
        </authorList>
    </citation>
    <scope>NUCLEOTIDE SEQUENCE [LARGE SCALE GENOMIC DNA]</scope>
</reference>
<evidence type="ECO:0000313" key="2">
    <source>
        <dbReference type="Proteomes" id="UP001642464"/>
    </source>
</evidence>
<dbReference type="EMBL" id="CAXAMM010000270">
    <property type="protein sequence ID" value="CAK8986771.1"/>
    <property type="molecule type" value="Genomic_DNA"/>
</dbReference>
<evidence type="ECO:0000313" key="1">
    <source>
        <dbReference type="EMBL" id="CAK8986771.1"/>
    </source>
</evidence>
<name>A0ABP0H991_9DINO</name>